<proteinExistence type="predicted"/>
<dbReference type="SUPFAM" id="SSF52540">
    <property type="entry name" value="P-loop containing nucleoside triphosphate hydrolases"/>
    <property type="match status" value="1"/>
</dbReference>
<reference evidence="1" key="1">
    <citation type="journal article" date="2015" name="Nature">
        <title>Complex archaea that bridge the gap between prokaryotes and eukaryotes.</title>
        <authorList>
            <person name="Spang A."/>
            <person name="Saw J.H."/>
            <person name="Jorgensen S.L."/>
            <person name="Zaremba-Niedzwiedzka K."/>
            <person name="Martijn J."/>
            <person name="Lind A.E."/>
            <person name="van Eijk R."/>
            <person name="Schleper C."/>
            <person name="Guy L."/>
            <person name="Ettema T.J."/>
        </authorList>
    </citation>
    <scope>NUCLEOTIDE SEQUENCE</scope>
</reference>
<protein>
    <submittedName>
        <fullName evidence="1">Uncharacterized protein</fullName>
    </submittedName>
</protein>
<dbReference type="EMBL" id="LAZR01018607">
    <property type="protein sequence ID" value="KKL95728.1"/>
    <property type="molecule type" value="Genomic_DNA"/>
</dbReference>
<comment type="caution">
    <text evidence="1">The sequence shown here is derived from an EMBL/GenBank/DDBJ whole genome shotgun (WGS) entry which is preliminary data.</text>
</comment>
<gene>
    <name evidence="1" type="ORF">LCGC14_1851690</name>
</gene>
<sequence>MSSNEILHQEKNFSIKKKITLLGGIEKYKDKFQTNVSSNCLPINHKQNIGVNISRINFLYEDSHRFDFLLWNIDCRQQRADLRSIFYNGAEAIIVFISETKIDQIRHYFNEIHSQMQMATLLFCVILENLNKDEIIKSHFINEDLNLILSSYNFEVNEIIEYSAILNQISSNLVKKMRYKELENTYIIDFIQKNLLFPQSETVDECNDYFEPQINEVRVNQIINTGKLIKFILKLDLDIEYDSFNWIKIKNKKFGTFSIFLKNGNVYYFPRICENCTDSKCLKLKKTPFFICIEADSASWTNINGLDQPELLILTKIFALKDGNESDLPKSVLSQIIKINRCDKIREKK</sequence>
<dbReference type="Gene3D" id="3.40.50.300">
    <property type="entry name" value="P-loop containing nucleotide triphosphate hydrolases"/>
    <property type="match status" value="1"/>
</dbReference>
<evidence type="ECO:0000313" key="1">
    <source>
        <dbReference type="EMBL" id="KKL95728.1"/>
    </source>
</evidence>
<accession>A0A0F9GAG7</accession>
<dbReference type="AlphaFoldDB" id="A0A0F9GAG7"/>
<dbReference type="InterPro" id="IPR027417">
    <property type="entry name" value="P-loop_NTPase"/>
</dbReference>
<name>A0A0F9GAG7_9ZZZZ</name>
<organism evidence="1">
    <name type="scientific">marine sediment metagenome</name>
    <dbReference type="NCBI Taxonomy" id="412755"/>
    <lineage>
        <taxon>unclassified sequences</taxon>
        <taxon>metagenomes</taxon>
        <taxon>ecological metagenomes</taxon>
    </lineage>
</organism>